<comment type="pathway">
    <text evidence="2">Secondary metabolite biosynthesis.</text>
</comment>
<dbReference type="SUPFAM" id="SSF48264">
    <property type="entry name" value="Cytochrome P450"/>
    <property type="match status" value="1"/>
</dbReference>
<dbReference type="GO" id="GO:0005506">
    <property type="term" value="F:iron ion binding"/>
    <property type="evidence" value="ECO:0007669"/>
    <property type="project" value="InterPro"/>
</dbReference>
<evidence type="ECO:0000313" key="12">
    <source>
        <dbReference type="Proteomes" id="UP000054097"/>
    </source>
</evidence>
<dbReference type="AlphaFoldDB" id="A0A0C3AL00"/>
<sequence length="457" mass="51253">MESAFNRLTDSPLKLAGVTVSIATIGYVLAQGFRRMAEKSNKLPSPPGPPRHFLIGSLLQFPNDHFYQRDIVSVELPGISMVIINSYDIAQELMIKRPNNTAGRKVGYMFFEVDIGNLVIEVAHGTKLPTMMDKDFTSWNLEAMEFGASALTSFWVVDIFNFLRFIPKWMPAARFKSVISSSFGSLIYRRMGARSTWLNKQVRHVPFEMAKALHKSGELGHCLANDLLDEFGPNDDTMEALGVLYLAGSDTTTAAVMAFINALMLFPEVSKKAYEEVVRVTDGIRLPRVSDRPNLPYIEAVWKEAFRWKSFFPMGIPHVNAQDEIINGYLIKAGSVLNPNTGFMLSDPKVWGDPENFRPERFLMDGADLLPNPLTVTFGYGMRVCAGMHLADRTGFHIGATIAALYGVAPLEGKRRLKPELAEFTDTFIRLPVGFEGRFIPRDKRVLDLLRIAEMED</sequence>
<gene>
    <name evidence="11" type="ORF">M408DRAFT_30764</name>
</gene>
<evidence type="ECO:0000256" key="6">
    <source>
        <dbReference type="ARBA" id="ARBA00023002"/>
    </source>
</evidence>
<evidence type="ECO:0000256" key="2">
    <source>
        <dbReference type="ARBA" id="ARBA00005179"/>
    </source>
</evidence>
<evidence type="ECO:0000256" key="7">
    <source>
        <dbReference type="ARBA" id="ARBA00023004"/>
    </source>
</evidence>
<dbReference type="PROSITE" id="PS00086">
    <property type="entry name" value="CYTOCHROME_P450"/>
    <property type="match status" value="1"/>
</dbReference>
<dbReference type="GO" id="GO:0016705">
    <property type="term" value="F:oxidoreductase activity, acting on paired donors, with incorporation or reduction of molecular oxygen"/>
    <property type="evidence" value="ECO:0007669"/>
    <property type="project" value="InterPro"/>
</dbReference>
<dbReference type="InterPro" id="IPR002401">
    <property type="entry name" value="Cyt_P450_E_grp-I"/>
</dbReference>
<keyword evidence="5 9" id="KW-0479">Metal-binding</keyword>
<dbReference type="Pfam" id="PF00067">
    <property type="entry name" value="p450"/>
    <property type="match status" value="1"/>
</dbReference>
<evidence type="ECO:0000313" key="11">
    <source>
        <dbReference type="EMBL" id="KIM19981.1"/>
    </source>
</evidence>
<dbReference type="EMBL" id="KN824497">
    <property type="protein sequence ID" value="KIM19981.1"/>
    <property type="molecule type" value="Genomic_DNA"/>
</dbReference>
<dbReference type="PANTHER" id="PTHR46300:SF7">
    <property type="entry name" value="P450, PUTATIVE (EUROFUNG)-RELATED"/>
    <property type="match status" value="1"/>
</dbReference>
<dbReference type="PANTHER" id="PTHR46300">
    <property type="entry name" value="P450, PUTATIVE (EUROFUNG)-RELATED-RELATED"/>
    <property type="match status" value="1"/>
</dbReference>
<dbReference type="GO" id="GO:0004497">
    <property type="term" value="F:monooxygenase activity"/>
    <property type="evidence" value="ECO:0007669"/>
    <property type="project" value="UniProtKB-KW"/>
</dbReference>
<evidence type="ECO:0000256" key="3">
    <source>
        <dbReference type="ARBA" id="ARBA00010617"/>
    </source>
</evidence>
<comment type="cofactor">
    <cofactor evidence="1 9">
        <name>heme</name>
        <dbReference type="ChEBI" id="CHEBI:30413"/>
    </cofactor>
</comment>
<keyword evidence="4 9" id="KW-0349">Heme</keyword>
<dbReference type="InterPro" id="IPR017972">
    <property type="entry name" value="Cyt_P450_CS"/>
</dbReference>
<evidence type="ECO:0008006" key="13">
    <source>
        <dbReference type="Google" id="ProtNLM"/>
    </source>
</evidence>
<keyword evidence="7 9" id="KW-0408">Iron</keyword>
<keyword evidence="12" id="KW-1185">Reference proteome</keyword>
<dbReference type="OrthoDB" id="2789670at2759"/>
<organism evidence="11 12">
    <name type="scientific">Serendipita vermifera MAFF 305830</name>
    <dbReference type="NCBI Taxonomy" id="933852"/>
    <lineage>
        <taxon>Eukaryota</taxon>
        <taxon>Fungi</taxon>
        <taxon>Dikarya</taxon>
        <taxon>Basidiomycota</taxon>
        <taxon>Agaricomycotina</taxon>
        <taxon>Agaricomycetes</taxon>
        <taxon>Sebacinales</taxon>
        <taxon>Serendipitaceae</taxon>
        <taxon>Serendipita</taxon>
    </lineage>
</organism>
<keyword evidence="8 10" id="KW-0503">Monooxygenase</keyword>
<accession>A0A0C3AL00</accession>
<keyword evidence="6 10" id="KW-0560">Oxidoreductase</keyword>
<proteinExistence type="inferred from homology"/>
<reference evidence="12" key="2">
    <citation type="submission" date="2015-01" db="EMBL/GenBank/DDBJ databases">
        <title>Evolutionary Origins and Diversification of the Mycorrhizal Mutualists.</title>
        <authorList>
            <consortium name="DOE Joint Genome Institute"/>
            <consortium name="Mycorrhizal Genomics Consortium"/>
            <person name="Kohler A."/>
            <person name="Kuo A."/>
            <person name="Nagy L.G."/>
            <person name="Floudas D."/>
            <person name="Copeland A."/>
            <person name="Barry K.W."/>
            <person name="Cichocki N."/>
            <person name="Veneault-Fourrey C."/>
            <person name="LaButti K."/>
            <person name="Lindquist E.A."/>
            <person name="Lipzen A."/>
            <person name="Lundell T."/>
            <person name="Morin E."/>
            <person name="Murat C."/>
            <person name="Riley R."/>
            <person name="Ohm R."/>
            <person name="Sun H."/>
            <person name="Tunlid A."/>
            <person name="Henrissat B."/>
            <person name="Grigoriev I.V."/>
            <person name="Hibbett D.S."/>
            <person name="Martin F."/>
        </authorList>
    </citation>
    <scope>NUCLEOTIDE SEQUENCE [LARGE SCALE GENOMIC DNA]</scope>
    <source>
        <strain evidence="12">MAFF 305830</strain>
    </source>
</reference>
<dbReference type="HOGENOM" id="CLU_001570_2_3_1"/>
<evidence type="ECO:0000256" key="5">
    <source>
        <dbReference type="ARBA" id="ARBA00022723"/>
    </source>
</evidence>
<name>A0A0C3AL00_SERVB</name>
<reference evidence="11 12" key="1">
    <citation type="submission" date="2014-04" db="EMBL/GenBank/DDBJ databases">
        <authorList>
            <consortium name="DOE Joint Genome Institute"/>
            <person name="Kuo A."/>
            <person name="Zuccaro A."/>
            <person name="Kohler A."/>
            <person name="Nagy L.G."/>
            <person name="Floudas D."/>
            <person name="Copeland A."/>
            <person name="Barry K.W."/>
            <person name="Cichocki N."/>
            <person name="Veneault-Fourrey C."/>
            <person name="LaButti K."/>
            <person name="Lindquist E.A."/>
            <person name="Lipzen A."/>
            <person name="Lundell T."/>
            <person name="Morin E."/>
            <person name="Murat C."/>
            <person name="Sun H."/>
            <person name="Tunlid A."/>
            <person name="Henrissat B."/>
            <person name="Grigoriev I.V."/>
            <person name="Hibbett D.S."/>
            <person name="Martin F."/>
            <person name="Nordberg H.P."/>
            <person name="Cantor M.N."/>
            <person name="Hua S.X."/>
        </authorList>
    </citation>
    <scope>NUCLEOTIDE SEQUENCE [LARGE SCALE GENOMIC DNA]</scope>
    <source>
        <strain evidence="11 12">MAFF 305830</strain>
    </source>
</reference>
<dbReference type="InterPro" id="IPR001128">
    <property type="entry name" value="Cyt_P450"/>
</dbReference>
<evidence type="ECO:0000256" key="10">
    <source>
        <dbReference type="RuleBase" id="RU000461"/>
    </source>
</evidence>
<evidence type="ECO:0000256" key="9">
    <source>
        <dbReference type="PIRSR" id="PIRSR602401-1"/>
    </source>
</evidence>
<evidence type="ECO:0000256" key="4">
    <source>
        <dbReference type="ARBA" id="ARBA00022617"/>
    </source>
</evidence>
<dbReference type="PRINTS" id="PR00463">
    <property type="entry name" value="EP450I"/>
</dbReference>
<evidence type="ECO:0000256" key="1">
    <source>
        <dbReference type="ARBA" id="ARBA00001971"/>
    </source>
</evidence>
<dbReference type="Gene3D" id="1.10.630.10">
    <property type="entry name" value="Cytochrome P450"/>
    <property type="match status" value="2"/>
</dbReference>
<protein>
    <recommendedName>
        <fullName evidence="13">Cytochrome P450</fullName>
    </recommendedName>
</protein>
<dbReference type="STRING" id="933852.A0A0C3AL00"/>
<dbReference type="GO" id="GO:0020037">
    <property type="term" value="F:heme binding"/>
    <property type="evidence" value="ECO:0007669"/>
    <property type="project" value="InterPro"/>
</dbReference>
<feature type="binding site" description="axial binding residue" evidence="9">
    <location>
        <position position="385"/>
    </location>
    <ligand>
        <name>heme</name>
        <dbReference type="ChEBI" id="CHEBI:30413"/>
    </ligand>
    <ligandPart>
        <name>Fe</name>
        <dbReference type="ChEBI" id="CHEBI:18248"/>
    </ligandPart>
</feature>
<evidence type="ECO:0000256" key="8">
    <source>
        <dbReference type="ARBA" id="ARBA00023033"/>
    </source>
</evidence>
<dbReference type="InterPro" id="IPR036396">
    <property type="entry name" value="Cyt_P450_sf"/>
</dbReference>
<dbReference type="InterPro" id="IPR050364">
    <property type="entry name" value="Cytochrome_P450_fung"/>
</dbReference>
<dbReference type="Proteomes" id="UP000054097">
    <property type="component" value="Unassembled WGS sequence"/>
</dbReference>
<comment type="similarity">
    <text evidence="3 10">Belongs to the cytochrome P450 family.</text>
</comment>